<gene>
    <name evidence="1" type="ORF">XELAEV_18015598mg</name>
</gene>
<reference evidence="2" key="1">
    <citation type="journal article" date="2016" name="Nature">
        <title>Genome evolution in the allotetraploid frog Xenopus laevis.</title>
        <authorList>
            <person name="Session A.M."/>
            <person name="Uno Y."/>
            <person name="Kwon T."/>
            <person name="Chapman J.A."/>
            <person name="Toyoda A."/>
            <person name="Takahashi S."/>
            <person name="Fukui A."/>
            <person name="Hikosaka A."/>
            <person name="Suzuki A."/>
            <person name="Kondo M."/>
            <person name="van Heeringen S.J."/>
            <person name="Quigley I."/>
            <person name="Heinz S."/>
            <person name="Ogino H."/>
            <person name="Ochi H."/>
            <person name="Hellsten U."/>
            <person name="Lyons J.B."/>
            <person name="Simakov O."/>
            <person name="Putnam N."/>
            <person name="Stites J."/>
            <person name="Kuroki Y."/>
            <person name="Tanaka T."/>
            <person name="Michiue T."/>
            <person name="Watanabe M."/>
            <person name="Bogdanovic O."/>
            <person name="Lister R."/>
            <person name="Georgiou G."/>
            <person name="Paranjpe S.S."/>
            <person name="van Kruijsbergen I."/>
            <person name="Shu S."/>
            <person name="Carlson J."/>
            <person name="Kinoshita T."/>
            <person name="Ohta Y."/>
            <person name="Mawaribuchi S."/>
            <person name="Jenkins J."/>
            <person name="Grimwood J."/>
            <person name="Schmutz J."/>
            <person name="Mitros T."/>
            <person name="Mozaffari S.V."/>
            <person name="Suzuki Y."/>
            <person name="Haramoto Y."/>
            <person name="Yamamoto T.S."/>
            <person name="Takagi C."/>
            <person name="Heald R."/>
            <person name="Miller K."/>
            <person name="Haudenschild C."/>
            <person name="Kitzman J."/>
            <person name="Nakayama T."/>
            <person name="Izutsu Y."/>
            <person name="Robert J."/>
            <person name="Fortriede J."/>
            <person name="Burns K."/>
            <person name="Lotay V."/>
            <person name="Karimi K."/>
            <person name="Yasuoka Y."/>
            <person name="Dichmann D.S."/>
            <person name="Flajnik M.F."/>
            <person name="Houston D.W."/>
            <person name="Shendure J."/>
            <person name="DuPasquier L."/>
            <person name="Vize P.D."/>
            <person name="Zorn A.M."/>
            <person name="Ito M."/>
            <person name="Marcotte E.M."/>
            <person name="Wallingford J.B."/>
            <person name="Ito Y."/>
            <person name="Asashima M."/>
            <person name="Ueno N."/>
            <person name="Matsuda Y."/>
            <person name="Veenstra G.J."/>
            <person name="Fujiyama A."/>
            <person name="Harland R.M."/>
            <person name="Taira M."/>
            <person name="Rokhsar D.S."/>
        </authorList>
    </citation>
    <scope>NUCLEOTIDE SEQUENCE [LARGE SCALE GENOMIC DNA]</scope>
    <source>
        <strain evidence="2">J</strain>
    </source>
</reference>
<accession>A0A974DIZ2</accession>
<dbReference type="Proteomes" id="UP000694892">
    <property type="component" value="Chromosome 2S"/>
</dbReference>
<sequence length="101" mass="10779">MTQGDQVLTNKSCFPCVWLNNSSIFITDPIFAHHSVIVGGMKEQQCQGMTALAALRLYPISDFLCLVDEPGSMESKPTDSSACKVTPVSRAAIMGGQGGEL</sequence>
<proteinExistence type="predicted"/>
<organism evidence="1 2">
    <name type="scientific">Xenopus laevis</name>
    <name type="common">African clawed frog</name>
    <dbReference type="NCBI Taxonomy" id="8355"/>
    <lineage>
        <taxon>Eukaryota</taxon>
        <taxon>Metazoa</taxon>
        <taxon>Chordata</taxon>
        <taxon>Craniata</taxon>
        <taxon>Vertebrata</taxon>
        <taxon>Euteleostomi</taxon>
        <taxon>Amphibia</taxon>
        <taxon>Batrachia</taxon>
        <taxon>Anura</taxon>
        <taxon>Pipoidea</taxon>
        <taxon>Pipidae</taxon>
        <taxon>Xenopodinae</taxon>
        <taxon>Xenopus</taxon>
        <taxon>Xenopus</taxon>
    </lineage>
</organism>
<protein>
    <submittedName>
        <fullName evidence="1">Uncharacterized protein</fullName>
    </submittedName>
</protein>
<dbReference type="AlphaFoldDB" id="A0A974DIZ2"/>
<evidence type="ECO:0000313" key="2">
    <source>
        <dbReference type="Proteomes" id="UP000694892"/>
    </source>
</evidence>
<dbReference type="EMBL" id="CM004469">
    <property type="protein sequence ID" value="OCT92542.1"/>
    <property type="molecule type" value="Genomic_DNA"/>
</dbReference>
<name>A0A974DIZ2_XENLA</name>
<evidence type="ECO:0000313" key="1">
    <source>
        <dbReference type="EMBL" id="OCT92542.1"/>
    </source>
</evidence>